<proteinExistence type="predicted"/>
<evidence type="ECO:0000313" key="2">
    <source>
        <dbReference type="EMBL" id="KAJ6312899.1"/>
    </source>
</evidence>
<feature type="transmembrane region" description="Helical" evidence="1">
    <location>
        <begin position="85"/>
        <end position="104"/>
    </location>
</feature>
<dbReference type="Pfam" id="PF09803">
    <property type="entry name" value="Pet100"/>
    <property type="match status" value="1"/>
</dbReference>
<sequence length="106" mass="11691">MSSLGTSKGILEIAKFSVYVTVPIVLMYAFANNTKNLQKFMGNVCISLSISPLSIGICRGFFFLVKLLTKLISACSALARKMLRFLFCFLMELVALHLIIAFVVCS</sequence>
<name>A0ABQ8ZX81_9ROSI</name>
<feature type="transmembrane region" description="Helical" evidence="1">
    <location>
        <begin position="46"/>
        <end position="65"/>
    </location>
</feature>
<keyword evidence="1" id="KW-0812">Transmembrane</keyword>
<organism evidence="2 3">
    <name type="scientific">Salix suchowensis</name>
    <dbReference type="NCBI Taxonomy" id="1278906"/>
    <lineage>
        <taxon>Eukaryota</taxon>
        <taxon>Viridiplantae</taxon>
        <taxon>Streptophyta</taxon>
        <taxon>Embryophyta</taxon>
        <taxon>Tracheophyta</taxon>
        <taxon>Spermatophyta</taxon>
        <taxon>Magnoliopsida</taxon>
        <taxon>eudicotyledons</taxon>
        <taxon>Gunneridae</taxon>
        <taxon>Pentapetalae</taxon>
        <taxon>rosids</taxon>
        <taxon>fabids</taxon>
        <taxon>Malpighiales</taxon>
        <taxon>Salicaceae</taxon>
        <taxon>Saliceae</taxon>
        <taxon>Salix</taxon>
    </lineage>
</organism>
<evidence type="ECO:0000256" key="1">
    <source>
        <dbReference type="SAM" id="Phobius"/>
    </source>
</evidence>
<keyword evidence="1" id="KW-0472">Membrane</keyword>
<keyword evidence="3" id="KW-1185">Reference proteome</keyword>
<comment type="caution">
    <text evidence="2">The sequence shown here is derived from an EMBL/GenBank/DDBJ whole genome shotgun (WGS) entry which is preliminary data.</text>
</comment>
<feature type="transmembrane region" description="Helical" evidence="1">
    <location>
        <begin position="12"/>
        <end position="31"/>
    </location>
</feature>
<evidence type="ECO:0000313" key="3">
    <source>
        <dbReference type="Proteomes" id="UP001141253"/>
    </source>
</evidence>
<gene>
    <name evidence="2" type="ORF">OIU77_014425</name>
</gene>
<dbReference type="PANTHER" id="PTHR35700:SF1">
    <property type="entry name" value="OS07G0181800 PROTEIN"/>
    <property type="match status" value="1"/>
</dbReference>
<dbReference type="EMBL" id="JAPFFI010000024">
    <property type="protein sequence ID" value="KAJ6312899.1"/>
    <property type="molecule type" value="Genomic_DNA"/>
</dbReference>
<reference evidence="2" key="1">
    <citation type="submission" date="2022-10" db="EMBL/GenBank/DDBJ databases">
        <authorList>
            <person name="Hyden B.L."/>
            <person name="Feng K."/>
            <person name="Yates T."/>
            <person name="Jawdy S."/>
            <person name="Smart L.B."/>
            <person name="Muchero W."/>
        </authorList>
    </citation>
    <scope>NUCLEOTIDE SEQUENCE</scope>
    <source>
        <tissue evidence="2">Shoot tip</tissue>
    </source>
</reference>
<keyword evidence="1" id="KW-1133">Transmembrane helix</keyword>
<accession>A0ABQ8ZX81</accession>
<dbReference type="Proteomes" id="UP001141253">
    <property type="component" value="Chromosome 10"/>
</dbReference>
<reference evidence="2" key="2">
    <citation type="journal article" date="2023" name="Int. J. Mol. Sci.">
        <title>De Novo Assembly and Annotation of 11 Diverse Shrub Willow (Salix) Genomes Reveals Novel Gene Organization in Sex-Linked Regions.</title>
        <authorList>
            <person name="Hyden B."/>
            <person name="Feng K."/>
            <person name="Yates T.B."/>
            <person name="Jawdy S."/>
            <person name="Cereghino C."/>
            <person name="Smart L.B."/>
            <person name="Muchero W."/>
        </authorList>
    </citation>
    <scope>NUCLEOTIDE SEQUENCE</scope>
    <source>
        <tissue evidence="2">Shoot tip</tissue>
    </source>
</reference>
<dbReference type="PANTHER" id="PTHR35700">
    <property type="entry name" value="OS07G0181800 PROTEIN"/>
    <property type="match status" value="1"/>
</dbReference>
<dbReference type="InterPro" id="IPR018625">
    <property type="entry name" value="Pet100"/>
</dbReference>
<protein>
    <submittedName>
        <fullName evidence="2">Uncharacterized protein</fullName>
    </submittedName>
</protein>